<comment type="caution">
    <text evidence="1">The sequence shown here is derived from an EMBL/GenBank/DDBJ whole genome shotgun (WGS) entry which is preliminary data.</text>
</comment>
<keyword evidence="2" id="KW-1185">Reference proteome</keyword>
<dbReference type="AlphaFoldDB" id="U7QL43"/>
<dbReference type="RefSeq" id="WP_023065986.1">
    <property type="nucleotide sequence ID" value="NZ_AUZM01000017.1"/>
</dbReference>
<organism evidence="1 2">
    <name type="scientific">Lyngbya aestuarii BL J</name>
    <dbReference type="NCBI Taxonomy" id="1348334"/>
    <lineage>
        <taxon>Bacteria</taxon>
        <taxon>Bacillati</taxon>
        <taxon>Cyanobacteriota</taxon>
        <taxon>Cyanophyceae</taxon>
        <taxon>Oscillatoriophycideae</taxon>
        <taxon>Oscillatoriales</taxon>
        <taxon>Microcoleaceae</taxon>
        <taxon>Lyngbya</taxon>
    </lineage>
</organism>
<dbReference type="EMBL" id="AUZM01000017">
    <property type="protein sequence ID" value="ERT07830.1"/>
    <property type="molecule type" value="Genomic_DNA"/>
</dbReference>
<evidence type="ECO:0000313" key="2">
    <source>
        <dbReference type="Proteomes" id="UP000017127"/>
    </source>
</evidence>
<gene>
    <name evidence="1" type="ORF">M595_2170</name>
</gene>
<dbReference type="Proteomes" id="UP000017127">
    <property type="component" value="Unassembled WGS sequence"/>
</dbReference>
<protein>
    <submittedName>
        <fullName evidence="1">Uncharacterized protein</fullName>
    </submittedName>
</protein>
<accession>U7QL43</accession>
<proteinExistence type="predicted"/>
<evidence type="ECO:0000313" key="1">
    <source>
        <dbReference type="EMBL" id="ERT07830.1"/>
    </source>
</evidence>
<reference evidence="1 2" key="1">
    <citation type="journal article" date="2013" name="Front. Microbiol.">
        <title>Comparative genomic analyses of the cyanobacterium, Lyngbya aestuarii BL J, a powerful hydrogen producer.</title>
        <authorList>
            <person name="Kothari A."/>
            <person name="Vaughn M."/>
            <person name="Garcia-Pichel F."/>
        </authorList>
    </citation>
    <scope>NUCLEOTIDE SEQUENCE [LARGE SCALE GENOMIC DNA]</scope>
    <source>
        <strain evidence="1 2">BL J</strain>
    </source>
</reference>
<sequence length="62" mass="7164">MLPCSLGKFSRDRRLNRLFSTRTCQSETKILNRQFLDVPISDTLKDGNYLDVKLSEKSDEAI</sequence>
<name>U7QL43_9CYAN</name>